<accession>F8MWC5</accession>
<name>F8MWC5_NEUT8</name>
<dbReference type="EMBL" id="GL891307">
    <property type="protein sequence ID" value="EGO54920.1"/>
    <property type="molecule type" value="Genomic_DNA"/>
</dbReference>
<proteinExistence type="predicted"/>
<evidence type="ECO:0000313" key="1">
    <source>
        <dbReference type="EMBL" id="EGO54920.1"/>
    </source>
</evidence>
<gene>
    <name evidence="1" type="ORF">NEUTE1DRAFT_118346</name>
</gene>
<dbReference type="KEGG" id="nte:NEUTE1DRAFT118346"/>
<dbReference type="Proteomes" id="UP000008065">
    <property type="component" value="Unassembled WGS sequence"/>
</dbReference>
<organism evidence="1 2">
    <name type="scientific">Neurospora tetrasperma (strain FGSC 2508 / ATCC MYA-4615 / P0657)</name>
    <dbReference type="NCBI Taxonomy" id="510951"/>
    <lineage>
        <taxon>Eukaryota</taxon>
        <taxon>Fungi</taxon>
        <taxon>Dikarya</taxon>
        <taxon>Ascomycota</taxon>
        <taxon>Pezizomycotina</taxon>
        <taxon>Sordariomycetes</taxon>
        <taxon>Sordariomycetidae</taxon>
        <taxon>Sordariales</taxon>
        <taxon>Sordariaceae</taxon>
        <taxon>Neurospora</taxon>
    </lineage>
</organism>
<protein>
    <submittedName>
        <fullName evidence="1">Uncharacterized protein</fullName>
    </submittedName>
</protein>
<sequence length="54" mass="5901">MDMMWLSEYVGRVTVCDWIAVGAARDSVTAKAFYHTFDGLGGALSALLLPSSRY</sequence>
<dbReference type="HOGENOM" id="CLU_3050890_0_0_1"/>
<evidence type="ECO:0000313" key="2">
    <source>
        <dbReference type="Proteomes" id="UP000008065"/>
    </source>
</evidence>
<dbReference type="GeneID" id="20823540"/>
<keyword evidence="2" id="KW-1185">Reference proteome</keyword>
<dbReference type="RefSeq" id="XP_009854815.1">
    <property type="nucleotide sequence ID" value="XM_009856513.1"/>
</dbReference>
<dbReference type="VEuPathDB" id="FungiDB:NEUTE1DRAFT_118346"/>
<dbReference type="AlphaFoldDB" id="F8MWC5"/>
<reference evidence="2" key="1">
    <citation type="journal article" date="2011" name="Genetics">
        <title>Massive changes in genome architecture accompany the transition to self-fertility in the filamentous fungus Neurospora tetrasperma.</title>
        <authorList>
            <person name="Ellison C.E."/>
            <person name="Stajich J.E."/>
            <person name="Jacobson D.J."/>
            <person name="Natvig D.O."/>
            <person name="Lapidus A."/>
            <person name="Foster B."/>
            <person name="Aerts A."/>
            <person name="Riley R."/>
            <person name="Lindquist E.A."/>
            <person name="Grigoriev I.V."/>
            <person name="Taylor J.W."/>
        </authorList>
    </citation>
    <scope>NUCLEOTIDE SEQUENCE [LARGE SCALE GENOMIC DNA]</scope>
    <source>
        <strain evidence="2">FGSC 2508 / P0657</strain>
    </source>
</reference>